<evidence type="ECO:0000313" key="2">
    <source>
        <dbReference type="Proteomes" id="UP001062846"/>
    </source>
</evidence>
<accession>A0ACC0L706</accession>
<gene>
    <name evidence="1" type="ORF">RHMOL_Rhmol13G0151700</name>
</gene>
<name>A0ACC0L706_RHOML</name>
<dbReference type="EMBL" id="CM046400">
    <property type="protein sequence ID" value="KAI8524470.1"/>
    <property type="molecule type" value="Genomic_DNA"/>
</dbReference>
<organism evidence="1 2">
    <name type="scientific">Rhododendron molle</name>
    <name type="common">Chinese azalea</name>
    <name type="synonym">Azalea mollis</name>
    <dbReference type="NCBI Taxonomy" id="49168"/>
    <lineage>
        <taxon>Eukaryota</taxon>
        <taxon>Viridiplantae</taxon>
        <taxon>Streptophyta</taxon>
        <taxon>Embryophyta</taxon>
        <taxon>Tracheophyta</taxon>
        <taxon>Spermatophyta</taxon>
        <taxon>Magnoliopsida</taxon>
        <taxon>eudicotyledons</taxon>
        <taxon>Gunneridae</taxon>
        <taxon>Pentapetalae</taxon>
        <taxon>asterids</taxon>
        <taxon>Ericales</taxon>
        <taxon>Ericaceae</taxon>
        <taxon>Ericoideae</taxon>
        <taxon>Rhodoreae</taxon>
        <taxon>Rhododendron</taxon>
    </lineage>
</organism>
<keyword evidence="2" id="KW-1185">Reference proteome</keyword>
<comment type="caution">
    <text evidence="1">The sequence shown here is derived from an EMBL/GenBank/DDBJ whole genome shotgun (WGS) entry which is preliminary data.</text>
</comment>
<sequence length="229" mass="26093">MKARLRRSKAEKGMVGQLGIKKRRCAELANPCGRRPFTGGSSIAEFQASLMQVANMPTTSRFMVSSILNHHCYGPLPVTSGNFVVNVLDRHHKLWETFIISKMRLLSKEGLQSIDKRVGLMNEMLVAMDTVKCFAWEESFRSKVCGMRNDELSWFRKAQLLSALLFEVSLLVYIPHLDPYPGYIPLRNESLDDTKYEALLGESILSREARQPIFQDLFRMDDPAHAARL</sequence>
<proteinExistence type="predicted"/>
<dbReference type="Proteomes" id="UP001062846">
    <property type="component" value="Chromosome 13"/>
</dbReference>
<protein>
    <submittedName>
        <fullName evidence="1">Uncharacterized protein</fullName>
    </submittedName>
</protein>
<evidence type="ECO:0000313" key="1">
    <source>
        <dbReference type="EMBL" id="KAI8524470.1"/>
    </source>
</evidence>
<reference evidence="1" key="1">
    <citation type="submission" date="2022-02" db="EMBL/GenBank/DDBJ databases">
        <title>Plant Genome Project.</title>
        <authorList>
            <person name="Zhang R.-G."/>
        </authorList>
    </citation>
    <scope>NUCLEOTIDE SEQUENCE</scope>
    <source>
        <strain evidence="1">AT1</strain>
    </source>
</reference>